<evidence type="ECO:0000256" key="3">
    <source>
        <dbReference type="SAM" id="Phobius"/>
    </source>
</evidence>
<organism evidence="4 5">
    <name type="scientific">Clostridium putrefaciens</name>
    <dbReference type="NCBI Taxonomy" id="99675"/>
    <lineage>
        <taxon>Bacteria</taxon>
        <taxon>Bacillati</taxon>
        <taxon>Bacillota</taxon>
        <taxon>Clostridia</taxon>
        <taxon>Eubacteriales</taxon>
        <taxon>Clostridiaceae</taxon>
        <taxon>Clostridium</taxon>
    </lineage>
</organism>
<evidence type="ECO:0000256" key="2">
    <source>
        <dbReference type="PIRSR" id="PIRSR605754-1"/>
    </source>
</evidence>
<dbReference type="InterPro" id="IPR023365">
    <property type="entry name" value="Sortase_dom-sf"/>
</dbReference>
<feature type="active site" description="Acyl-thioester intermediate" evidence="2">
    <location>
        <position position="229"/>
    </location>
</feature>
<dbReference type="Gene3D" id="2.40.260.10">
    <property type="entry name" value="Sortase"/>
    <property type="match status" value="1"/>
</dbReference>
<dbReference type="EMBL" id="UFWZ01000001">
    <property type="protein sequence ID" value="SUY47632.1"/>
    <property type="molecule type" value="Genomic_DNA"/>
</dbReference>
<proteinExistence type="predicted"/>
<keyword evidence="3" id="KW-0472">Membrane</keyword>
<dbReference type="InterPro" id="IPR009835">
    <property type="entry name" value="SrtB"/>
</dbReference>
<keyword evidence="3" id="KW-1133">Transmembrane helix</keyword>
<keyword evidence="1" id="KW-0378">Hydrolase</keyword>
<gene>
    <name evidence="4" type="ORF">NCTC9836_01969</name>
</gene>
<accession>A0A381JB72</accession>
<dbReference type="Proteomes" id="UP000254664">
    <property type="component" value="Unassembled WGS sequence"/>
</dbReference>
<protein>
    <submittedName>
        <fullName evidence="4">Sortase B</fullName>
    </submittedName>
</protein>
<keyword evidence="5" id="KW-1185">Reference proteome</keyword>
<dbReference type="RefSeq" id="WP_172556314.1">
    <property type="nucleotide sequence ID" value="NZ_UFWZ01000001.1"/>
</dbReference>
<sequence>MCSIARKVLFSICLIIFIFSGIGLIYMKYQSYNNKSLNKNVLNKISQVVEEQTRDINENDTNIMEMLLDINSDIKGVIKIDNTKINYPVVQCENNKFYINHDIKKEKSKYGTIFIDYRNELEPNRLQGQNIILYGHNMKDESMFSDLKVFRNKEFNYDNSIIYLDMFYKRYRFEIFSVFLVNEDFNYRKTYFEDDQELNYYLKGIEDSSLYFKDIELNCKDTILTLSTCEYDWENARLVVQGKLIEEY</sequence>
<dbReference type="SUPFAM" id="SSF63817">
    <property type="entry name" value="Sortase"/>
    <property type="match status" value="1"/>
</dbReference>
<evidence type="ECO:0000256" key="1">
    <source>
        <dbReference type="ARBA" id="ARBA00022801"/>
    </source>
</evidence>
<dbReference type="CDD" id="cd05826">
    <property type="entry name" value="Sortase_B"/>
    <property type="match status" value="1"/>
</dbReference>
<evidence type="ECO:0000313" key="5">
    <source>
        <dbReference type="Proteomes" id="UP000254664"/>
    </source>
</evidence>
<dbReference type="Pfam" id="PF04203">
    <property type="entry name" value="Sortase"/>
    <property type="match status" value="1"/>
</dbReference>
<reference evidence="4 5" key="1">
    <citation type="submission" date="2018-06" db="EMBL/GenBank/DDBJ databases">
        <authorList>
            <consortium name="Pathogen Informatics"/>
            <person name="Doyle S."/>
        </authorList>
    </citation>
    <scope>NUCLEOTIDE SEQUENCE [LARGE SCALE GENOMIC DNA]</scope>
    <source>
        <strain evidence="4 5">NCTC9836</strain>
    </source>
</reference>
<keyword evidence="3" id="KW-0812">Transmembrane</keyword>
<dbReference type="GO" id="GO:0016787">
    <property type="term" value="F:hydrolase activity"/>
    <property type="evidence" value="ECO:0007669"/>
    <property type="project" value="UniProtKB-KW"/>
</dbReference>
<feature type="active site" description="Proton donor/acceptor" evidence="2">
    <location>
        <position position="136"/>
    </location>
</feature>
<dbReference type="InterPro" id="IPR005754">
    <property type="entry name" value="Sortase"/>
</dbReference>
<dbReference type="NCBIfam" id="TIGR03064">
    <property type="entry name" value="sortase_srtB"/>
    <property type="match status" value="1"/>
</dbReference>
<dbReference type="AlphaFoldDB" id="A0A381JB72"/>
<name>A0A381JB72_9CLOT</name>
<feature type="transmembrane region" description="Helical" evidence="3">
    <location>
        <begin position="7"/>
        <end position="27"/>
    </location>
</feature>
<evidence type="ECO:0000313" key="4">
    <source>
        <dbReference type="EMBL" id="SUY47632.1"/>
    </source>
</evidence>